<dbReference type="InterPro" id="IPR005676">
    <property type="entry name" value="Asp_semi-ald_DH_pep-lack"/>
</dbReference>
<dbReference type="GO" id="GO:0046983">
    <property type="term" value="F:protein dimerization activity"/>
    <property type="evidence" value="ECO:0007669"/>
    <property type="project" value="InterPro"/>
</dbReference>
<dbReference type="InterPro" id="IPR012280">
    <property type="entry name" value="Semialdhyde_DH_dimer_dom"/>
</dbReference>
<dbReference type="EMBL" id="CP036290">
    <property type="protein sequence ID" value="QDU86350.1"/>
    <property type="molecule type" value="Genomic_DNA"/>
</dbReference>
<name>A0A518D4F3_9BACT</name>
<evidence type="ECO:0000259" key="5">
    <source>
        <dbReference type="SMART" id="SM00859"/>
    </source>
</evidence>
<evidence type="ECO:0000256" key="2">
    <source>
        <dbReference type="ARBA" id="ARBA00022857"/>
    </source>
</evidence>
<dbReference type="GO" id="GO:0050661">
    <property type="term" value="F:NADP binding"/>
    <property type="evidence" value="ECO:0007669"/>
    <property type="project" value="InterPro"/>
</dbReference>
<dbReference type="InterPro" id="IPR036291">
    <property type="entry name" value="NAD(P)-bd_dom_sf"/>
</dbReference>
<dbReference type="SUPFAM" id="SSF55347">
    <property type="entry name" value="Glyceraldehyde-3-phosphate dehydrogenase-like, C-terminal domain"/>
    <property type="match status" value="1"/>
</dbReference>
<dbReference type="SMART" id="SM00859">
    <property type="entry name" value="Semialdhyde_dh"/>
    <property type="match status" value="1"/>
</dbReference>
<keyword evidence="3 6" id="KW-0560">Oxidoreductase</keyword>
<dbReference type="PANTHER" id="PTHR46718:SF1">
    <property type="entry name" value="ASPARTATE-SEMIALDEHYDE DEHYDROGENASE"/>
    <property type="match status" value="1"/>
</dbReference>
<dbReference type="Pfam" id="PF02774">
    <property type="entry name" value="Semialdhyde_dhC"/>
    <property type="match status" value="1"/>
</dbReference>
<keyword evidence="2" id="KW-0521">NADP</keyword>
<evidence type="ECO:0000313" key="6">
    <source>
        <dbReference type="EMBL" id="QDU86350.1"/>
    </source>
</evidence>
<dbReference type="OrthoDB" id="9805684at2"/>
<evidence type="ECO:0000313" key="7">
    <source>
        <dbReference type="Proteomes" id="UP000319342"/>
    </source>
</evidence>
<organism evidence="6 7">
    <name type="scientific">Rohdeia mirabilis</name>
    <dbReference type="NCBI Taxonomy" id="2528008"/>
    <lineage>
        <taxon>Bacteria</taxon>
        <taxon>Pseudomonadati</taxon>
        <taxon>Planctomycetota</taxon>
        <taxon>Planctomycetia</taxon>
        <taxon>Planctomycetia incertae sedis</taxon>
        <taxon>Rohdeia</taxon>
    </lineage>
</organism>
<dbReference type="CDD" id="cd02315">
    <property type="entry name" value="ScASADH_like_N"/>
    <property type="match status" value="1"/>
</dbReference>
<sequence>MAAPSAPIPVALLGATGAVGQRFAQLLRDHPWFRLAEVVASPRSAGLPYGAALGRPESWWLDDEPDPLAAVGRAADLVLLDSTMHLESPLVFSALGASVAGPIESRLAANGHLVVSNARSHRMDPDVPIVVPEVNPQALELVHGQPSFARGRGAIVTNPNCTTAGLALALAPLREAFGLEAVYVFTMQALSGAGRAGLAPPRLANDLVPFIAGEEEKLLVETRKIFGDPQLAVGATCTRVPVVDGHTLVVSAKLAREVAKDDVVRAFTEFTGEPQRLGLPSAPVAPVHYHHEPDAPRPSRHRDLDRGMATHVGRLRPGMILDWNFVALTHNTRRGAAGGSILLAELAVERGLVGRG</sequence>
<dbReference type="Gene3D" id="3.40.50.720">
    <property type="entry name" value="NAD(P)-binding Rossmann-like Domain"/>
    <property type="match status" value="1"/>
</dbReference>
<dbReference type="NCBIfam" id="TIGR00978">
    <property type="entry name" value="asd_EA"/>
    <property type="match status" value="1"/>
</dbReference>
<dbReference type="GO" id="GO:0051287">
    <property type="term" value="F:NAD binding"/>
    <property type="evidence" value="ECO:0007669"/>
    <property type="project" value="InterPro"/>
</dbReference>
<accession>A0A518D4F3</accession>
<dbReference type="CDD" id="cd18130">
    <property type="entry name" value="ASADH_C_arch_fung_like"/>
    <property type="match status" value="1"/>
</dbReference>
<keyword evidence="7" id="KW-1185">Reference proteome</keyword>
<feature type="active site" description="Acyl-thioester intermediate" evidence="4">
    <location>
        <position position="161"/>
    </location>
</feature>
<dbReference type="NCBIfam" id="NF006416">
    <property type="entry name" value="PRK08664.1"/>
    <property type="match status" value="1"/>
</dbReference>
<dbReference type="EC" id="1.2.1.11" evidence="6"/>
<dbReference type="InterPro" id="IPR051823">
    <property type="entry name" value="ASADH-related"/>
</dbReference>
<gene>
    <name evidence="6" type="primary">asd2</name>
    <name evidence="6" type="ORF">Pla163_35010</name>
</gene>
<dbReference type="PANTHER" id="PTHR46718">
    <property type="entry name" value="ASPARTATE-SEMIALDEHYDE DEHYDROGENASE"/>
    <property type="match status" value="1"/>
</dbReference>
<dbReference type="Proteomes" id="UP000319342">
    <property type="component" value="Chromosome"/>
</dbReference>
<protein>
    <submittedName>
        <fullName evidence="6">Aspartate-semialdehyde dehydrogenase 2</fullName>
        <ecNumber evidence="6">1.2.1.11</ecNumber>
    </submittedName>
</protein>
<feature type="domain" description="Semialdehyde dehydrogenase NAD-binding" evidence="5">
    <location>
        <begin position="9"/>
        <end position="142"/>
    </location>
</feature>
<proteinExistence type="inferred from homology"/>
<evidence type="ECO:0000256" key="3">
    <source>
        <dbReference type="ARBA" id="ARBA00023002"/>
    </source>
</evidence>
<feature type="active site" description="Proton acceptor" evidence="4">
    <location>
        <position position="246"/>
    </location>
</feature>
<dbReference type="InterPro" id="IPR000534">
    <property type="entry name" value="Semialdehyde_DH_NAD-bd"/>
</dbReference>
<dbReference type="RefSeq" id="WP_145191411.1">
    <property type="nucleotide sequence ID" value="NZ_CP036290.1"/>
</dbReference>
<dbReference type="Pfam" id="PF01118">
    <property type="entry name" value="Semialdhyde_dh"/>
    <property type="match status" value="1"/>
</dbReference>
<evidence type="ECO:0000256" key="4">
    <source>
        <dbReference type="PIRSR" id="PIRSR000148-1"/>
    </source>
</evidence>
<dbReference type="PIRSF" id="PIRSF000148">
    <property type="entry name" value="ASA_dh"/>
    <property type="match status" value="1"/>
</dbReference>
<dbReference type="AlphaFoldDB" id="A0A518D4F3"/>
<evidence type="ECO:0000256" key="1">
    <source>
        <dbReference type="ARBA" id="ARBA00010584"/>
    </source>
</evidence>
<dbReference type="Gene3D" id="3.30.360.10">
    <property type="entry name" value="Dihydrodipicolinate Reductase, domain 2"/>
    <property type="match status" value="1"/>
</dbReference>
<comment type="similarity">
    <text evidence="1">Belongs to the aspartate-semialdehyde dehydrogenase family.</text>
</comment>
<dbReference type="GO" id="GO:0009086">
    <property type="term" value="P:methionine biosynthetic process"/>
    <property type="evidence" value="ECO:0007669"/>
    <property type="project" value="TreeGrafter"/>
</dbReference>
<reference evidence="6 7" key="1">
    <citation type="submission" date="2019-02" db="EMBL/GenBank/DDBJ databases">
        <title>Deep-cultivation of Planctomycetes and their phenomic and genomic characterization uncovers novel biology.</title>
        <authorList>
            <person name="Wiegand S."/>
            <person name="Jogler M."/>
            <person name="Boedeker C."/>
            <person name="Pinto D."/>
            <person name="Vollmers J."/>
            <person name="Rivas-Marin E."/>
            <person name="Kohn T."/>
            <person name="Peeters S.H."/>
            <person name="Heuer A."/>
            <person name="Rast P."/>
            <person name="Oberbeckmann S."/>
            <person name="Bunk B."/>
            <person name="Jeske O."/>
            <person name="Meyerdierks A."/>
            <person name="Storesund J.E."/>
            <person name="Kallscheuer N."/>
            <person name="Luecker S."/>
            <person name="Lage O.M."/>
            <person name="Pohl T."/>
            <person name="Merkel B.J."/>
            <person name="Hornburger P."/>
            <person name="Mueller R.-W."/>
            <person name="Bruemmer F."/>
            <person name="Labrenz M."/>
            <person name="Spormann A.M."/>
            <person name="Op den Camp H."/>
            <person name="Overmann J."/>
            <person name="Amann R."/>
            <person name="Jetten M.S.M."/>
            <person name="Mascher T."/>
            <person name="Medema M.H."/>
            <person name="Devos D.P."/>
            <person name="Kaster A.-K."/>
            <person name="Ovreas L."/>
            <person name="Rohde M."/>
            <person name="Galperin M.Y."/>
            <person name="Jogler C."/>
        </authorList>
    </citation>
    <scope>NUCLEOTIDE SEQUENCE [LARGE SCALE GENOMIC DNA]</scope>
    <source>
        <strain evidence="6 7">Pla163</strain>
    </source>
</reference>
<dbReference type="GO" id="GO:0009088">
    <property type="term" value="P:threonine biosynthetic process"/>
    <property type="evidence" value="ECO:0007669"/>
    <property type="project" value="UniProtKB-ARBA"/>
</dbReference>
<dbReference type="GO" id="GO:0004073">
    <property type="term" value="F:aspartate-semialdehyde dehydrogenase activity"/>
    <property type="evidence" value="ECO:0007669"/>
    <property type="project" value="UniProtKB-EC"/>
</dbReference>
<dbReference type="SUPFAM" id="SSF51735">
    <property type="entry name" value="NAD(P)-binding Rossmann-fold domains"/>
    <property type="match status" value="1"/>
</dbReference>